<evidence type="ECO:0000256" key="1">
    <source>
        <dbReference type="SAM" id="SignalP"/>
    </source>
</evidence>
<dbReference type="EMBL" id="MPPL01000001">
    <property type="protein sequence ID" value="OKS89217.1"/>
    <property type="molecule type" value="Genomic_DNA"/>
</dbReference>
<feature type="chain" id="PRO_5010283068" description="AB hydrolase-1 domain-containing protein" evidence="1">
    <location>
        <begin position="23"/>
        <end position="252"/>
    </location>
</feature>
<feature type="domain" description="AB hydrolase-1" evidence="2">
    <location>
        <begin position="31"/>
        <end position="241"/>
    </location>
</feature>
<name>A0A1Q6A5E0_9SPHI</name>
<dbReference type="PANTHER" id="PTHR37017:SF11">
    <property type="entry name" value="ESTERASE_LIPASE_THIOESTERASE DOMAIN-CONTAINING PROTEIN"/>
    <property type="match status" value="1"/>
</dbReference>
<dbReference type="InterPro" id="IPR000073">
    <property type="entry name" value="AB_hydrolase_1"/>
</dbReference>
<dbReference type="Proteomes" id="UP000186720">
    <property type="component" value="Unassembled WGS sequence"/>
</dbReference>
<dbReference type="OrthoDB" id="9112061at2"/>
<sequence length="252" mass="27602">MKTFKFYAFLILTLMVTIGARAQSADEKPTIVFVHGVWADGSCWADQISALQAKGYHVVSVQNPITSLAEDVATTKRAIDLIKGKVILVGHSWGGFVITQAGNDPKVVGLVYLAAYAPDLGENILTVSANAPQTELGKYFVPSSGFLFLSEEGVKTVFAADLSAKQQAMIYTTQVPASQTVFADKSEAPAWKQKPSWYVVAKSDKAIHPDLERFMSKRMKAKTIEIESSHVVMNSHPKEVLKVIEEAANYKY</sequence>
<comment type="caution">
    <text evidence="3">The sequence shown here is derived from an EMBL/GenBank/DDBJ whole genome shotgun (WGS) entry which is preliminary data.</text>
</comment>
<keyword evidence="1" id="KW-0732">Signal</keyword>
<dbReference type="InterPro" id="IPR052897">
    <property type="entry name" value="Sec-Metab_Biosynth_Hydrolase"/>
</dbReference>
<dbReference type="AlphaFoldDB" id="A0A1Q6A5E0"/>
<evidence type="ECO:0000259" key="2">
    <source>
        <dbReference type="Pfam" id="PF12697"/>
    </source>
</evidence>
<dbReference type="SUPFAM" id="SSF53474">
    <property type="entry name" value="alpha/beta-Hydrolases"/>
    <property type="match status" value="1"/>
</dbReference>
<dbReference type="RefSeq" id="WP_083627499.1">
    <property type="nucleotide sequence ID" value="NZ_FPAM01000007.1"/>
</dbReference>
<dbReference type="Gene3D" id="3.40.50.1820">
    <property type="entry name" value="alpha/beta hydrolase"/>
    <property type="match status" value="1"/>
</dbReference>
<evidence type="ECO:0000313" key="3">
    <source>
        <dbReference type="EMBL" id="OKS89217.1"/>
    </source>
</evidence>
<protein>
    <recommendedName>
        <fullName evidence="2">AB hydrolase-1 domain-containing protein</fullName>
    </recommendedName>
</protein>
<dbReference type="InterPro" id="IPR029058">
    <property type="entry name" value="AB_hydrolase_fold"/>
</dbReference>
<dbReference type="Pfam" id="PF12697">
    <property type="entry name" value="Abhydrolase_6"/>
    <property type="match status" value="1"/>
</dbReference>
<gene>
    <name evidence="3" type="ORF">RG47T_4699</name>
</gene>
<keyword evidence="4" id="KW-1185">Reference proteome</keyword>
<dbReference type="STRING" id="1302689.RG47T_4699"/>
<accession>A0A1Q6A5E0</accession>
<evidence type="ECO:0000313" key="4">
    <source>
        <dbReference type="Proteomes" id="UP000186720"/>
    </source>
</evidence>
<feature type="signal peptide" evidence="1">
    <location>
        <begin position="1"/>
        <end position="22"/>
    </location>
</feature>
<proteinExistence type="predicted"/>
<dbReference type="PANTHER" id="PTHR37017">
    <property type="entry name" value="AB HYDROLASE-1 DOMAIN-CONTAINING PROTEIN-RELATED"/>
    <property type="match status" value="1"/>
</dbReference>
<reference evidence="3 4" key="1">
    <citation type="submission" date="2016-11" db="EMBL/GenBank/DDBJ databases">
        <title>Whole Genome Sequencing of Mucilaginibacter polytrichastri RG4-7(T) isolated from the moss sample.</title>
        <authorList>
            <person name="Li Y."/>
        </authorList>
    </citation>
    <scope>NUCLEOTIDE SEQUENCE [LARGE SCALE GENOMIC DNA]</scope>
    <source>
        <strain evidence="3 4">RG4-7</strain>
    </source>
</reference>
<organism evidence="3 4">
    <name type="scientific">Mucilaginibacter polytrichastri</name>
    <dbReference type="NCBI Taxonomy" id="1302689"/>
    <lineage>
        <taxon>Bacteria</taxon>
        <taxon>Pseudomonadati</taxon>
        <taxon>Bacteroidota</taxon>
        <taxon>Sphingobacteriia</taxon>
        <taxon>Sphingobacteriales</taxon>
        <taxon>Sphingobacteriaceae</taxon>
        <taxon>Mucilaginibacter</taxon>
    </lineage>
</organism>